<dbReference type="HOGENOM" id="CLU_035242_0_0_1"/>
<evidence type="ECO:0000313" key="3">
    <source>
        <dbReference type="EMBL" id="KEZ39485.1"/>
    </source>
</evidence>
<dbReference type="VEuPathDB" id="FungiDB:SAPIO_CDS9351"/>
<keyword evidence="4" id="KW-1185">Reference proteome</keyword>
<dbReference type="PANTHER" id="PTHR16019">
    <property type="entry name" value="SYNAPSE-ASSOCIATED PROTEIN"/>
    <property type="match status" value="1"/>
</dbReference>
<feature type="domain" description="BSD" evidence="2">
    <location>
        <begin position="240"/>
        <end position="292"/>
    </location>
</feature>
<proteinExistence type="predicted"/>
<dbReference type="InterPro" id="IPR035925">
    <property type="entry name" value="BSD_dom_sf"/>
</dbReference>
<dbReference type="GeneID" id="27728423"/>
<organism evidence="3 4">
    <name type="scientific">Pseudallescheria apiosperma</name>
    <name type="common">Scedosporium apiospermum</name>
    <dbReference type="NCBI Taxonomy" id="563466"/>
    <lineage>
        <taxon>Eukaryota</taxon>
        <taxon>Fungi</taxon>
        <taxon>Dikarya</taxon>
        <taxon>Ascomycota</taxon>
        <taxon>Pezizomycotina</taxon>
        <taxon>Sordariomycetes</taxon>
        <taxon>Hypocreomycetidae</taxon>
        <taxon>Microascales</taxon>
        <taxon>Microascaceae</taxon>
        <taxon>Scedosporium</taxon>
    </lineage>
</organism>
<evidence type="ECO:0000313" key="4">
    <source>
        <dbReference type="Proteomes" id="UP000028545"/>
    </source>
</evidence>
<dbReference type="InterPro" id="IPR051494">
    <property type="entry name" value="BSD_domain-containing"/>
</dbReference>
<dbReference type="InterPro" id="IPR005607">
    <property type="entry name" value="BSD_dom"/>
</dbReference>
<feature type="compositionally biased region" description="Polar residues" evidence="1">
    <location>
        <begin position="101"/>
        <end position="121"/>
    </location>
</feature>
<evidence type="ECO:0000256" key="1">
    <source>
        <dbReference type="SAM" id="MobiDB-lite"/>
    </source>
</evidence>
<dbReference type="PANTHER" id="PTHR16019:SF5">
    <property type="entry name" value="BSD DOMAIN-CONTAINING PROTEIN 1"/>
    <property type="match status" value="1"/>
</dbReference>
<dbReference type="GO" id="GO:0005737">
    <property type="term" value="C:cytoplasm"/>
    <property type="evidence" value="ECO:0007669"/>
    <property type="project" value="TreeGrafter"/>
</dbReference>
<feature type="region of interest" description="Disordered" evidence="1">
    <location>
        <begin position="1"/>
        <end position="36"/>
    </location>
</feature>
<feature type="region of interest" description="Disordered" evidence="1">
    <location>
        <begin position="101"/>
        <end position="140"/>
    </location>
</feature>
<dbReference type="SUPFAM" id="SSF140383">
    <property type="entry name" value="BSD domain-like"/>
    <property type="match status" value="1"/>
</dbReference>
<name>A0A084FWM3_PSEDA</name>
<dbReference type="KEGG" id="sapo:SAPIO_CDS9351"/>
<sequence length="403" mass="44332">MDIAYDHIQESSFPKVEEEDKKDSKQEPPPQPTLNEDIQEAYKAISSSTWGSRIGGFIGSVVKQGEQVYSHAQQELSAVGGEATRGFSDLREAVISRTRSLSLTTAVPAQSSSTDQTTRDANQGEDRAATPTNNGAGDTMLGRFKSEAAKRLHDLQRAEDAADEALLKFGTNMRDFLKSAITIAPPAEGEGQGSTVMFESKDAQGKRVIHTSRFDAQLHVIHTSVDSFTKDPESEEFTTWAKDFDVEKKTADISSDLSKYPELRSTMEKLVPDQIPYADFWKRYYFVRHSIETAEARRRDLLKAASAEDEVGWGDDSDDETDDNNTQKDKRPGSTESSTTIHPPAPVPAAVSSLKPRKSNDEKSQPDSEASYDVVGAQSGVPSQAPNSPKDSKKDDDSDDDWE</sequence>
<dbReference type="PROSITE" id="PS50858">
    <property type="entry name" value="BSD"/>
    <property type="match status" value="1"/>
</dbReference>
<dbReference type="Pfam" id="PF03909">
    <property type="entry name" value="BSD"/>
    <property type="match status" value="1"/>
</dbReference>
<protein>
    <submittedName>
        <fullName evidence="3">BSD domain protein</fullName>
    </submittedName>
</protein>
<dbReference type="OrthoDB" id="73788at2759"/>
<comment type="caution">
    <text evidence="3">The sequence shown here is derived from an EMBL/GenBank/DDBJ whole genome shotgun (WGS) entry which is preliminary data.</text>
</comment>
<dbReference type="EMBL" id="JOWA01000143">
    <property type="protein sequence ID" value="KEZ39485.1"/>
    <property type="molecule type" value="Genomic_DNA"/>
</dbReference>
<dbReference type="OMA" id="TYYEGAR"/>
<dbReference type="AlphaFoldDB" id="A0A084FWM3"/>
<dbReference type="SMART" id="SM00751">
    <property type="entry name" value="BSD"/>
    <property type="match status" value="1"/>
</dbReference>
<dbReference type="Proteomes" id="UP000028545">
    <property type="component" value="Unassembled WGS sequence"/>
</dbReference>
<accession>A0A084FWM3</accession>
<gene>
    <name evidence="3" type="ORF">SAPIO_CDS9351</name>
</gene>
<feature type="compositionally biased region" description="Basic and acidic residues" evidence="1">
    <location>
        <begin position="1"/>
        <end position="26"/>
    </location>
</feature>
<dbReference type="RefSeq" id="XP_016639284.1">
    <property type="nucleotide sequence ID" value="XM_016790774.1"/>
</dbReference>
<reference evidence="3 4" key="1">
    <citation type="journal article" date="2014" name="Genome Announc.">
        <title>Draft genome sequence of the pathogenic fungus Scedosporium apiospermum.</title>
        <authorList>
            <person name="Vandeputte P."/>
            <person name="Ghamrawi S."/>
            <person name="Rechenmann M."/>
            <person name="Iltis A."/>
            <person name="Giraud S."/>
            <person name="Fleury M."/>
            <person name="Thornton C."/>
            <person name="Delhaes L."/>
            <person name="Meyer W."/>
            <person name="Papon N."/>
            <person name="Bouchara J.P."/>
        </authorList>
    </citation>
    <scope>NUCLEOTIDE SEQUENCE [LARGE SCALE GENOMIC DNA]</scope>
    <source>
        <strain evidence="3 4">IHEM 14462</strain>
    </source>
</reference>
<feature type="region of interest" description="Disordered" evidence="1">
    <location>
        <begin position="305"/>
        <end position="403"/>
    </location>
</feature>
<dbReference type="Gene3D" id="1.10.3970.10">
    <property type="entry name" value="BSD domain"/>
    <property type="match status" value="1"/>
</dbReference>
<feature type="compositionally biased region" description="Polar residues" evidence="1">
    <location>
        <begin position="380"/>
        <end position="389"/>
    </location>
</feature>
<feature type="compositionally biased region" description="Acidic residues" evidence="1">
    <location>
        <begin position="307"/>
        <end position="323"/>
    </location>
</feature>
<evidence type="ECO:0000259" key="2">
    <source>
        <dbReference type="PROSITE" id="PS50858"/>
    </source>
</evidence>